<dbReference type="AlphaFoldDB" id="I7MEA8"/>
<dbReference type="STRING" id="312017.I7MEA8"/>
<dbReference type="KEGG" id="tet:TTHERM_00125410"/>
<dbReference type="InParanoid" id="I7MEA8"/>
<dbReference type="SUPFAM" id="SSF82185">
    <property type="entry name" value="Histone H3 K4-specific methyltransferase SET7/9 N-terminal domain"/>
    <property type="match status" value="1"/>
</dbReference>
<dbReference type="FunCoup" id="I7MEA8">
    <property type="interactions" value="20"/>
</dbReference>
<dbReference type="eggNOG" id="KOG0231">
    <property type="taxonomic scope" value="Eukaryota"/>
</dbReference>
<evidence type="ECO:0000313" key="4">
    <source>
        <dbReference type="Proteomes" id="UP000009168"/>
    </source>
</evidence>
<accession>I7MEA8</accession>
<keyword evidence="2" id="KW-0175">Coiled coil</keyword>
<feature type="coiled-coil region" evidence="2">
    <location>
        <begin position="157"/>
        <end position="184"/>
    </location>
</feature>
<dbReference type="OrthoDB" id="270720at2759"/>
<dbReference type="PANTHER" id="PTHR23084">
    <property type="entry name" value="PHOSPHATIDYLINOSITOL-4-PHOSPHATE 5-KINASE RELATED"/>
    <property type="match status" value="1"/>
</dbReference>
<evidence type="ECO:0000256" key="1">
    <source>
        <dbReference type="ARBA" id="ARBA00022737"/>
    </source>
</evidence>
<dbReference type="Gene3D" id="2.20.110.10">
    <property type="entry name" value="Histone H3 K4-specific methyltransferase SET7/9 N-terminal domain"/>
    <property type="match status" value="2"/>
</dbReference>
<evidence type="ECO:0000313" key="3">
    <source>
        <dbReference type="EMBL" id="EAR95975.1"/>
    </source>
</evidence>
<protein>
    <submittedName>
        <fullName evidence="3">MORN motif protein</fullName>
    </submittedName>
</protein>
<name>I7MEA8_TETTS</name>
<keyword evidence="4" id="KW-1185">Reference proteome</keyword>
<dbReference type="EMBL" id="GG662699">
    <property type="protein sequence ID" value="EAR95975.1"/>
    <property type="molecule type" value="Genomic_DNA"/>
</dbReference>
<dbReference type="Pfam" id="PF02493">
    <property type="entry name" value="MORN"/>
    <property type="match status" value="4"/>
</dbReference>
<keyword evidence="1" id="KW-0677">Repeat</keyword>
<dbReference type="InterPro" id="IPR003409">
    <property type="entry name" value="MORN"/>
</dbReference>
<evidence type="ECO:0000256" key="2">
    <source>
        <dbReference type="SAM" id="Coils"/>
    </source>
</evidence>
<proteinExistence type="predicted"/>
<dbReference type="SMART" id="SM00698">
    <property type="entry name" value="MORN"/>
    <property type="match status" value="4"/>
</dbReference>
<gene>
    <name evidence="3" type="ORF">TTHERM_00125410</name>
</gene>
<sequence length="371" mass="44237">MAANSIFQEHCKFHGKRNLEFVCIELQCETKEKRGCNLCFMKNGKHQDHSYLESSELMEEINNFQVQHVTEKIKQKAKSAIIKINQELDDWYLKVVQKCEEIETKYEEIGDVDSLIEVYRIKKNEQILPIYQGIDMYQEDVLKNMKNAQNYINYFYHSKYLEQLSRYQQQIDQLKQQFQEIYDKNPLREQVNAPFNFDMEELENNIDSTLHPQLEQIKLFDQNGNPYFKVKSIQLCQKKDNLPNGRMFYFRDTGELYEGYILNNQKHGKGKLVNQYGHVYVGEFRYNKKYGLGVYLFGQYKYEGEFQDNKYHGCGKMIYQNGDVFEGFYRYGMRHGKGKFTYCSGKEKIGVWVDDKYVNESTIPKDEPKEI</sequence>
<dbReference type="RefSeq" id="XP_001016220.1">
    <property type="nucleotide sequence ID" value="XM_001016220.1"/>
</dbReference>
<organism evidence="3 4">
    <name type="scientific">Tetrahymena thermophila (strain SB210)</name>
    <dbReference type="NCBI Taxonomy" id="312017"/>
    <lineage>
        <taxon>Eukaryota</taxon>
        <taxon>Sar</taxon>
        <taxon>Alveolata</taxon>
        <taxon>Ciliophora</taxon>
        <taxon>Intramacronucleata</taxon>
        <taxon>Oligohymenophorea</taxon>
        <taxon>Hymenostomatida</taxon>
        <taxon>Tetrahymenina</taxon>
        <taxon>Tetrahymenidae</taxon>
        <taxon>Tetrahymena</taxon>
    </lineage>
</organism>
<dbReference type="PANTHER" id="PTHR23084:SF263">
    <property type="entry name" value="MORN REPEAT-CONTAINING PROTEIN 1"/>
    <property type="match status" value="1"/>
</dbReference>
<dbReference type="HOGENOM" id="CLU_747003_0_0_1"/>
<dbReference type="GeneID" id="7841026"/>
<dbReference type="Proteomes" id="UP000009168">
    <property type="component" value="Unassembled WGS sequence"/>
</dbReference>
<reference evidence="4" key="1">
    <citation type="journal article" date="2006" name="PLoS Biol.">
        <title>Macronuclear genome sequence of the ciliate Tetrahymena thermophila, a model eukaryote.</title>
        <authorList>
            <person name="Eisen J.A."/>
            <person name="Coyne R.S."/>
            <person name="Wu M."/>
            <person name="Wu D."/>
            <person name="Thiagarajan M."/>
            <person name="Wortman J.R."/>
            <person name="Badger J.H."/>
            <person name="Ren Q."/>
            <person name="Amedeo P."/>
            <person name="Jones K.M."/>
            <person name="Tallon L.J."/>
            <person name="Delcher A.L."/>
            <person name="Salzberg S.L."/>
            <person name="Silva J.C."/>
            <person name="Haas B.J."/>
            <person name="Majoros W.H."/>
            <person name="Farzad M."/>
            <person name="Carlton J.M."/>
            <person name="Smith R.K. Jr."/>
            <person name="Garg J."/>
            <person name="Pearlman R.E."/>
            <person name="Karrer K.M."/>
            <person name="Sun L."/>
            <person name="Manning G."/>
            <person name="Elde N.C."/>
            <person name="Turkewitz A.P."/>
            <person name="Asai D.J."/>
            <person name="Wilkes D.E."/>
            <person name="Wang Y."/>
            <person name="Cai H."/>
            <person name="Collins K."/>
            <person name="Stewart B.A."/>
            <person name="Lee S.R."/>
            <person name="Wilamowska K."/>
            <person name="Weinberg Z."/>
            <person name="Ruzzo W.L."/>
            <person name="Wloga D."/>
            <person name="Gaertig J."/>
            <person name="Frankel J."/>
            <person name="Tsao C.-C."/>
            <person name="Gorovsky M.A."/>
            <person name="Keeling P.J."/>
            <person name="Waller R.F."/>
            <person name="Patron N.J."/>
            <person name="Cherry J.M."/>
            <person name="Stover N.A."/>
            <person name="Krieger C.J."/>
            <person name="del Toro C."/>
            <person name="Ryder H.F."/>
            <person name="Williamson S.C."/>
            <person name="Barbeau R.A."/>
            <person name="Hamilton E.P."/>
            <person name="Orias E."/>
        </authorList>
    </citation>
    <scope>NUCLEOTIDE SEQUENCE [LARGE SCALE GENOMIC DNA]</scope>
    <source>
        <strain evidence="4">SB210</strain>
    </source>
</reference>